<evidence type="ECO:0000313" key="3">
    <source>
        <dbReference type="Proteomes" id="UP000295604"/>
    </source>
</evidence>
<evidence type="ECO:0000313" key="2">
    <source>
        <dbReference type="EMBL" id="TEA15158.1"/>
    </source>
</evidence>
<dbReference type="EMBL" id="QAPF01000141">
    <property type="protein sequence ID" value="TEA15158.1"/>
    <property type="molecule type" value="Genomic_DNA"/>
</dbReference>
<sequence length="871" mass="97413">MTEQSPIVAEWPSKRRRLDSMDSNPGSTWPAAAIPVEIFDEITIYLSRPDVKNLRLVNHEFDRMVSAKYFRNVVVPFRSELYKTRKLPVGTDEEEMQPITDALFSSGMRIFQSFGDHILRFALSLELDEETLAYPPVKPTQKAVTSYWGIYRWPHESYLRYTELEGLEQTADETASMKEALRCLVHVQELGLCCDAGLGYISGPDHQLDTPPLPHPVFRRRHQPYTRLQPQSTRHDSDSVNAHKLAFESPGHFKYTVLESMVKNAGYPQDQVRDAISMLLSTENVSLSGIDFDERTAIIVSPPDHVSPNSNATAPAVGPTTGVAALTALETDGEFELNWEDDDDEHESAAARRSMRVAHHEPPTHYPLQPKNLTRAQKEMLLELEWAHRALIQSYVIALIDNACINSFAALTTLTIAKIPSSHIYTLQRHDFWQSLPTLNNVSLAVVADWRKVTKVAPGCVEDLHVSPVGAVVKAHRLLSQYISKQKNVKFLHFEWVCGGEFAPGVTQRNMYVLPAPFCMPVHMVQADTAKTQGALLDLPHIQHLSLKNCYSAPHVFLQVIRTMSSQALERLDLETFSLTGAPTREPMLVGPMGPMGQVHLAGGQAHMHNHGQIQFQLQQQTLLQHGPLPPIVQPQAHQHAAIVQNLNHPVNPNVPGGGQGTNPVAHVINAGLQVVQAHLSATDPSWNMRLRQPNLLTWPGIIERLAPAPTIRELMAHQEDEEDDETWMDDLVANDEGFGFISRPRALITDKGRVGIERISFKSCGYVLLDTSLVDNHSIMAFGPTSPESPETTARRRELSPFMQICTDRLAAKISSHMPPQEMFNLTTAYGMDQYWADIYDEDVIEAAKRDGVTRPGRGRFSGTIFQSTN</sequence>
<dbReference type="Proteomes" id="UP000295604">
    <property type="component" value="Unassembled WGS sequence"/>
</dbReference>
<organism evidence="2 3">
    <name type="scientific">Colletotrichum sidae</name>
    <dbReference type="NCBI Taxonomy" id="1347389"/>
    <lineage>
        <taxon>Eukaryota</taxon>
        <taxon>Fungi</taxon>
        <taxon>Dikarya</taxon>
        <taxon>Ascomycota</taxon>
        <taxon>Pezizomycotina</taxon>
        <taxon>Sordariomycetes</taxon>
        <taxon>Hypocreomycetidae</taxon>
        <taxon>Glomerellales</taxon>
        <taxon>Glomerellaceae</taxon>
        <taxon>Colletotrichum</taxon>
        <taxon>Colletotrichum orbiculare species complex</taxon>
    </lineage>
</organism>
<dbReference type="InterPro" id="IPR001810">
    <property type="entry name" value="F-box_dom"/>
</dbReference>
<evidence type="ECO:0000259" key="1">
    <source>
        <dbReference type="PROSITE" id="PS50181"/>
    </source>
</evidence>
<dbReference type="PROSITE" id="PS50181">
    <property type="entry name" value="FBOX"/>
    <property type="match status" value="1"/>
</dbReference>
<proteinExistence type="predicted"/>
<accession>A0A4R8TBS1</accession>
<keyword evidence="3" id="KW-1185">Reference proteome</keyword>
<gene>
    <name evidence="2" type="ORF">C8034_v002597</name>
</gene>
<reference evidence="2 3" key="1">
    <citation type="submission" date="2018-11" db="EMBL/GenBank/DDBJ databases">
        <title>Genome sequence and assembly of Colletotrichum sidae.</title>
        <authorList>
            <person name="Gan P."/>
            <person name="Shirasu K."/>
        </authorList>
    </citation>
    <scope>NUCLEOTIDE SEQUENCE [LARGE SCALE GENOMIC DNA]</scope>
    <source>
        <strain evidence="2 3">CBS 518.97</strain>
    </source>
</reference>
<protein>
    <recommendedName>
        <fullName evidence="1">F-box domain-containing protein</fullName>
    </recommendedName>
</protein>
<dbReference type="AlphaFoldDB" id="A0A4R8TBS1"/>
<name>A0A4R8TBS1_9PEZI</name>
<comment type="caution">
    <text evidence="2">The sequence shown here is derived from an EMBL/GenBank/DDBJ whole genome shotgun (WGS) entry which is preliminary data.</text>
</comment>
<feature type="domain" description="F-box" evidence="1">
    <location>
        <begin position="28"/>
        <end position="73"/>
    </location>
</feature>